<dbReference type="EMBL" id="QDHA01000007">
    <property type="protein sequence ID" value="RCJ09950.1"/>
    <property type="molecule type" value="Genomic_DNA"/>
</dbReference>
<organism evidence="1 2">
    <name type="scientific">Cupriavidus necator</name>
    <name type="common">Alcaligenes eutrophus</name>
    <name type="synonym">Ralstonia eutropha</name>
    <dbReference type="NCBI Taxonomy" id="106590"/>
    <lineage>
        <taxon>Bacteria</taxon>
        <taxon>Pseudomonadati</taxon>
        <taxon>Pseudomonadota</taxon>
        <taxon>Betaproteobacteria</taxon>
        <taxon>Burkholderiales</taxon>
        <taxon>Burkholderiaceae</taxon>
        <taxon>Cupriavidus</taxon>
    </lineage>
</organism>
<proteinExistence type="predicted"/>
<evidence type="ECO:0000313" key="2">
    <source>
        <dbReference type="Proteomes" id="UP000253501"/>
    </source>
</evidence>
<name>A0A367PPX0_CUPNE</name>
<protein>
    <submittedName>
        <fullName evidence="1">DUF2827 family protein</fullName>
    </submittedName>
</protein>
<dbReference type="InterPro" id="IPR021234">
    <property type="entry name" value="DUF2827"/>
</dbReference>
<dbReference type="Proteomes" id="UP000253501">
    <property type="component" value="Unassembled WGS sequence"/>
</dbReference>
<accession>A0A367PPX0</accession>
<evidence type="ECO:0000313" key="1">
    <source>
        <dbReference type="EMBL" id="RCJ09950.1"/>
    </source>
</evidence>
<comment type="caution">
    <text evidence="1">The sequence shown here is derived from an EMBL/GenBank/DDBJ whole genome shotgun (WGS) entry which is preliminary data.</text>
</comment>
<reference evidence="1 2" key="1">
    <citation type="submission" date="2018-04" db="EMBL/GenBank/DDBJ databases">
        <title>Cupriavidus necator CR12 genome sequencing and assembly.</title>
        <authorList>
            <person name="Ben Fekih I."/>
            <person name="Mazhar H.S."/>
            <person name="Bello S.K."/>
            <person name="Rensing C."/>
        </authorList>
    </citation>
    <scope>NUCLEOTIDE SEQUENCE [LARGE SCALE GENOMIC DNA]</scope>
    <source>
        <strain evidence="1 2">CR12</strain>
    </source>
</reference>
<gene>
    <name evidence="1" type="ORF">DDK22_03045</name>
</gene>
<dbReference type="AlphaFoldDB" id="A0A367PPX0"/>
<dbReference type="Pfam" id="PF10933">
    <property type="entry name" value="DUF2827"/>
    <property type="match status" value="1"/>
</dbReference>
<sequence>MKPLSGLRSGWIVQAGKASFEARYSTPYFLARFTDVVVTHQWENGLNYLYYEAAYGRYPLVHNSIRTCWPALATSTRPSMPRTGPGPCARRCGTTMRGWRNTSRRARRCWMG</sequence>